<proteinExistence type="predicted"/>
<dbReference type="GeneID" id="54292823"/>
<name>A0A6A6BRD4_9PEZI</name>
<dbReference type="Proteomes" id="UP000799438">
    <property type="component" value="Unassembled WGS sequence"/>
</dbReference>
<evidence type="ECO:0000313" key="1">
    <source>
        <dbReference type="EMBL" id="KAF2145131.1"/>
    </source>
</evidence>
<dbReference type="RefSeq" id="XP_033400843.1">
    <property type="nucleotide sequence ID" value="XM_033535329.1"/>
</dbReference>
<accession>A0A6A6BRD4</accession>
<organism evidence="1 2">
    <name type="scientific">Aplosporella prunicola CBS 121167</name>
    <dbReference type="NCBI Taxonomy" id="1176127"/>
    <lineage>
        <taxon>Eukaryota</taxon>
        <taxon>Fungi</taxon>
        <taxon>Dikarya</taxon>
        <taxon>Ascomycota</taxon>
        <taxon>Pezizomycotina</taxon>
        <taxon>Dothideomycetes</taxon>
        <taxon>Dothideomycetes incertae sedis</taxon>
        <taxon>Botryosphaeriales</taxon>
        <taxon>Aplosporellaceae</taxon>
        <taxon>Aplosporella</taxon>
    </lineage>
</organism>
<reference evidence="1" key="1">
    <citation type="journal article" date="2020" name="Stud. Mycol.">
        <title>101 Dothideomycetes genomes: a test case for predicting lifestyles and emergence of pathogens.</title>
        <authorList>
            <person name="Haridas S."/>
            <person name="Albert R."/>
            <person name="Binder M."/>
            <person name="Bloem J."/>
            <person name="Labutti K."/>
            <person name="Salamov A."/>
            <person name="Andreopoulos B."/>
            <person name="Baker S."/>
            <person name="Barry K."/>
            <person name="Bills G."/>
            <person name="Bluhm B."/>
            <person name="Cannon C."/>
            <person name="Castanera R."/>
            <person name="Culley D."/>
            <person name="Daum C."/>
            <person name="Ezra D."/>
            <person name="Gonzalez J."/>
            <person name="Henrissat B."/>
            <person name="Kuo A."/>
            <person name="Liang C."/>
            <person name="Lipzen A."/>
            <person name="Lutzoni F."/>
            <person name="Magnuson J."/>
            <person name="Mondo S."/>
            <person name="Nolan M."/>
            <person name="Ohm R."/>
            <person name="Pangilinan J."/>
            <person name="Park H.-J."/>
            <person name="Ramirez L."/>
            <person name="Alfaro M."/>
            <person name="Sun H."/>
            <person name="Tritt A."/>
            <person name="Yoshinaga Y."/>
            <person name="Zwiers L.-H."/>
            <person name="Turgeon B."/>
            <person name="Goodwin S."/>
            <person name="Spatafora J."/>
            <person name="Crous P."/>
            <person name="Grigoriev I."/>
        </authorList>
    </citation>
    <scope>NUCLEOTIDE SEQUENCE</scope>
    <source>
        <strain evidence="1">CBS 121167</strain>
    </source>
</reference>
<sequence length="188" mass="21742">MCGTQEFNRNSVRHWSGISNLSYQILPLRWVTTRGTKKYPLGVPIARTVPDLGCTKMTRIRVVRIPKGWGWNAGDHGYKKGVSLYPSKRRKQFTNLSRNNQDLSYVCRVDPDWGFARAMQVFRGLPRSVRDPLGPAEDRSSRRTPRVYHRQLPCRSLGGMYKRKIHKISTYLHIIQSPKRSIPSVYLS</sequence>
<keyword evidence="2" id="KW-1185">Reference proteome</keyword>
<dbReference type="AlphaFoldDB" id="A0A6A6BRD4"/>
<dbReference type="EMBL" id="ML995478">
    <property type="protein sequence ID" value="KAF2145131.1"/>
    <property type="molecule type" value="Genomic_DNA"/>
</dbReference>
<gene>
    <name evidence="1" type="ORF">K452DRAFT_135016</name>
</gene>
<evidence type="ECO:0000313" key="2">
    <source>
        <dbReference type="Proteomes" id="UP000799438"/>
    </source>
</evidence>
<protein>
    <submittedName>
        <fullName evidence="1">Uncharacterized protein</fullName>
    </submittedName>
</protein>